<comment type="caution">
    <text evidence="1">The sequence shown here is derived from an EMBL/GenBank/DDBJ whole genome shotgun (WGS) entry which is preliminary data.</text>
</comment>
<dbReference type="EMBL" id="SDMP01000003">
    <property type="protein sequence ID" value="RYR68908.1"/>
    <property type="molecule type" value="Genomic_DNA"/>
</dbReference>
<organism evidence="1 2">
    <name type="scientific">Arachis hypogaea</name>
    <name type="common">Peanut</name>
    <dbReference type="NCBI Taxonomy" id="3818"/>
    <lineage>
        <taxon>Eukaryota</taxon>
        <taxon>Viridiplantae</taxon>
        <taxon>Streptophyta</taxon>
        <taxon>Embryophyta</taxon>
        <taxon>Tracheophyta</taxon>
        <taxon>Spermatophyta</taxon>
        <taxon>Magnoliopsida</taxon>
        <taxon>eudicotyledons</taxon>
        <taxon>Gunneridae</taxon>
        <taxon>Pentapetalae</taxon>
        <taxon>rosids</taxon>
        <taxon>fabids</taxon>
        <taxon>Fabales</taxon>
        <taxon>Fabaceae</taxon>
        <taxon>Papilionoideae</taxon>
        <taxon>50 kb inversion clade</taxon>
        <taxon>dalbergioids sensu lato</taxon>
        <taxon>Dalbergieae</taxon>
        <taxon>Pterocarpus clade</taxon>
        <taxon>Arachis</taxon>
    </lineage>
</organism>
<gene>
    <name evidence="1" type="ORF">Ahy_A03g015412</name>
</gene>
<dbReference type="STRING" id="3818.A0A445E0A9"/>
<accession>A0A445E0A9</accession>
<protein>
    <submittedName>
        <fullName evidence="1">Uncharacterized protein</fullName>
    </submittedName>
</protein>
<proteinExistence type="predicted"/>
<name>A0A445E0A9_ARAHY</name>
<evidence type="ECO:0000313" key="2">
    <source>
        <dbReference type="Proteomes" id="UP000289738"/>
    </source>
</evidence>
<reference evidence="1 2" key="1">
    <citation type="submission" date="2019-01" db="EMBL/GenBank/DDBJ databases">
        <title>Sequencing of cultivated peanut Arachis hypogaea provides insights into genome evolution and oil improvement.</title>
        <authorList>
            <person name="Chen X."/>
        </authorList>
    </citation>
    <scope>NUCLEOTIDE SEQUENCE [LARGE SCALE GENOMIC DNA]</scope>
    <source>
        <strain evidence="2">cv. Fuhuasheng</strain>
        <tissue evidence="1">Leaves</tissue>
    </source>
</reference>
<keyword evidence="2" id="KW-1185">Reference proteome</keyword>
<sequence length="150" mass="16895">MVCSLGIGRMEVMARFLAGSFSQTIADDFGRSAAEYICRELREADEVNLLDEEGVFGSAEGEGLLYWHHLGHMLMIVDNEEFYEHERPLSLKDIRSLIIILRQALWQLLWVNHTTNPNSLKSASANSASKRQSVEAIQQRVSTVVSELLS</sequence>
<dbReference type="AlphaFoldDB" id="A0A445E0A9"/>
<evidence type="ECO:0000313" key="1">
    <source>
        <dbReference type="EMBL" id="RYR68908.1"/>
    </source>
</evidence>
<dbReference type="Proteomes" id="UP000289738">
    <property type="component" value="Chromosome A03"/>
</dbReference>